<feature type="binding site" evidence="3">
    <location>
        <position position="158"/>
    </location>
    <ligand>
        <name>Cu cation</name>
        <dbReference type="ChEBI" id="CHEBI:23378"/>
    </ligand>
</feature>
<keyword evidence="2 3" id="KW-0186">Copper</keyword>
<dbReference type="PROSITE" id="PS51352">
    <property type="entry name" value="THIOREDOXIN_2"/>
    <property type="match status" value="1"/>
</dbReference>
<keyword evidence="7" id="KW-1185">Reference proteome</keyword>
<keyword evidence="3" id="KW-0479">Metal-binding</keyword>
<gene>
    <name evidence="6" type="ordered locus">Rmar_1172</name>
</gene>
<evidence type="ECO:0000256" key="3">
    <source>
        <dbReference type="PIRSR" id="PIRSR603782-1"/>
    </source>
</evidence>
<dbReference type="eggNOG" id="COG1999">
    <property type="taxonomic scope" value="Bacteria"/>
</dbReference>
<accession>D0MHV4</accession>
<comment type="similarity">
    <text evidence="1">Belongs to the SCO1/2 family.</text>
</comment>
<dbReference type="STRING" id="518766.Rmar_1172"/>
<proteinExistence type="inferred from homology"/>
<dbReference type="KEGG" id="rmr:Rmar_1172"/>
<evidence type="ECO:0000256" key="2">
    <source>
        <dbReference type="ARBA" id="ARBA00023008"/>
    </source>
</evidence>
<protein>
    <submittedName>
        <fullName evidence="6">Electron transport protein SCO1/SenC</fullName>
    </submittedName>
</protein>
<feature type="binding site" evidence="3">
    <location>
        <position position="241"/>
    </location>
    <ligand>
        <name>Cu cation</name>
        <dbReference type="ChEBI" id="CHEBI:23378"/>
    </ligand>
</feature>
<dbReference type="Proteomes" id="UP000002221">
    <property type="component" value="Chromosome"/>
</dbReference>
<dbReference type="SUPFAM" id="SSF52833">
    <property type="entry name" value="Thioredoxin-like"/>
    <property type="match status" value="1"/>
</dbReference>
<dbReference type="GO" id="GO:0046872">
    <property type="term" value="F:metal ion binding"/>
    <property type="evidence" value="ECO:0007669"/>
    <property type="project" value="UniProtKB-KW"/>
</dbReference>
<dbReference type="PANTHER" id="PTHR12151:SF25">
    <property type="entry name" value="LINALOOL DEHYDRATASE_ISOMERASE DOMAIN-CONTAINING PROTEIN"/>
    <property type="match status" value="1"/>
</dbReference>
<dbReference type="eggNOG" id="COG5569">
    <property type="taxonomic scope" value="Bacteria"/>
</dbReference>
<dbReference type="RefSeq" id="WP_012843674.1">
    <property type="nucleotide sequence ID" value="NC_013501.1"/>
</dbReference>
<reference evidence="6 7" key="1">
    <citation type="journal article" date="2009" name="Stand. Genomic Sci.">
        <title>Complete genome sequence of Rhodothermus marinus type strain (R-10).</title>
        <authorList>
            <person name="Nolan M."/>
            <person name="Tindall B.J."/>
            <person name="Pomrenke H."/>
            <person name="Lapidus A."/>
            <person name="Copeland A."/>
            <person name="Glavina Del Rio T."/>
            <person name="Lucas S."/>
            <person name="Chen F."/>
            <person name="Tice H."/>
            <person name="Cheng J.F."/>
            <person name="Saunders E."/>
            <person name="Han C."/>
            <person name="Bruce D."/>
            <person name="Goodwin L."/>
            <person name="Chain P."/>
            <person name="Pitluck S."/>
            <person name="Ovchinikova G."/>
            <person name="Pati A."/>
            <person name="Ivanova N."/>
            <person name="Mavromatis K."/>
            <person name="Chen A."/>
            <person name="Palaniappan K."/>
            <person name="Land M."/>
            <person name="Hauser L."/>
            <person name="Chang Y.J."/>
            <person name="Jeffries C.D."/>
            <person name="Brettin T."/>
            <person name="Goker M."/>
            <person name="Bristow J."/>
            <person name="Eisen J.A."/>
            <person name="Markowitz V."/>
            <person name="Hugenholtz P."/>
            <person name="Kyrpides N.C."/>
            <person name="Klenk H.P."/>
            <person name="Detter J.C."/>
        </authorList>
    </citation>
    <scope>NUCLEOTIDE SEQUENCE [LARGE SCALE GENOMIC DNA]</scope>
    <source>
        <strain evidence="7">ATCC 43812 / DSM 4252 / R-10</strain>
    </source>
</reference>
<dbReference type="EMBL" id="CP001807">
    <property type="protein sequence ID" value="ACY48062.1"/>
    <property type="molecule type" value="Genomic_DNA"/>
</dbReference>
<keyword evidence="4" id="KW-1015">Disulfide bond</keyword>
<dbReference type="InterPro" id="IPR013766">
    <property type="entry name" value="Thioredoxin_domain"/>
</dbReference>
<dbReference type="PANTHER" id="PTHR12151">
    <property type="entry name" value="ELECTRON TRANSPORT PROTIN SCO1/SENC FAMILY MEMBER"/>
    <property type="match status" value="1"/>
</dbReference>
<sequence length="283" mass="32038">MPRLLLLTALLLWTGCRFSRTYEVRGRVVGFGDDPHTLFIQHEEIPGYMPAMTMPFRTPDTTAVSRLSLGDQIAFTFHVTRDSAWIIDIRRLPPGTRLNLDAGAPPAFQGLPLLQEGDPLPDATLLTQDSLQLRLSDLQGRALLLTFIYTRCPVPDFCPLMSRRFQQLQEPLKARFGDRTRLLTISFDPAYDTPSVLRRYARHYTDDTRHWIFATGDTTTIRRLAAQFGVHYETEGGEIIHNLTTALVMPDGRIGRIWRGNRWTTDEVLAAVAEVLADTSATR</sequence>
<organism evidence="6 7">
    <name type="scientific">Rhodothermus marinus (strain ATCC 43812 / DSM 4252 / R-10)</name>
    <name type="common">Rhodothermus obamensis</name>
    <dbReference type="NCBI Taxonomy" id="518766"/>
    <lineage>
        <taxon>Bacteria</taxon>
        <taxon>Pseudomonadati</taxon>
        <taxon>Rhodothermota</taxon>
        <taxon>Rhodothermia</taxon>
        <taxon>Rhodothermales</taxon>
        <taxon>Rhodothermaceae</taxon>
        <taxon>Rhodothermus</taxon>
    </lineage>
</organism>
<feature type="disulfide bond" description="Redox-active" evidence="4">
    <location>
        <begin position="152"/>
        <end position="158"/>
    </location>
</feature>
<evidence type="ECO:0000313" key="6">
    <source>
        <dbReference type="EMBL" id="ACY48062.1"/>
    </source>
</evidence>
<feature type="domain" description="Thioredoxin" evidence="5">
    <location>
        <begin position="114"/>
        <end position="277"/>
    </location>
</feature>
<evidence type="ECO:0000256" key="4">
    <source>
        <dbReference type="PIRSR" id="PIRSR603782-2"/>
    </source>
</evidence>
<dbReference type="InterPro" id="IPR003782">
    <property type="entry name" value="SCO1/SenC"/>
</dbReference>
<name>D0MHV4_RHOM4</name>
<evidence type="ECO:0000313" key="7">
    <source>
        <dbReference type="Proteomes" id="UP000002221"/>
    </source>
</evidence>
<dbReference type="CDD" id="cd02968">
    <property type="entry name" value="SCO"/>
    <property type="match status" value="1"/>
</dbReference>
<evidence type="ECO:0000256" key="1">
    <source>
        <dbReference type="ARBA" id="ARBA00010996"/>
    </source>
</evidence>
<dbReference type="Pfam" id="PF11604">
    <property type="entry name" value="CusF_Ec"/>
    <property type="match status" value="1"/>
</dbReference>
<feature type="binding site" evidence="3">
    <location>
        <position position="152"/>
    </location>
    <ligand>
        <name>Cu cation</name>
        <dbReference type="ChEBI" id="CHEBI:23378"/>
    </ligand>
</feature>
<dbReference type="Gene3D" id="3.40.30.10">
    <property type="entry name" value="Glutaredoxin"/>
    <property type="match status" value="1"/>
</dbReference>
<dbReference type="InterPro" id="IPR036249">
    <property type="entry name" value="Thioredoxin-like_sf"/>
</dbReference>
<dbReference type="AlphaFoldDB" id="D0MHV4"/>
<dbReference type="InterPro" id="IPR042230">
    <property type="entry name" value="CusF_sf"/>
</dbReference>
<dbReference type="PROSITE" id="PS51257">
    <property type="entry name" value="PROKAR_LIPOPROTEIN"/>
    <property type="match status" value="1"/>
</dbReference>
<dbReference type="Pfam" id="PF02630">
    <property type="entry name" value="SCO1-SenC"/>
    <property type="match status" value="1"/>
</dbReference>
<dbReference type="HOGENOM" id="CLU_066625_0_0_10"/>
<dbReference type="Gene3D" id="2.40.50.320">
    <property type="entry name" value="Copper binding periplasmic protein CusF"/>
    <property type="match status" value="1"/>
</dbReference>
<dbReference type="InterPro" id="IPR021647">
    <property type="entry name" value="CusF_Ec"/>
</dbReference>
<dbReference type="OrthoDB" id="9811998at2"/>
<evidence type="ECO:0000259" key="5">
    <source>
        <dbReference type="PROSITE" id="PS51352"/>
    </source>
</evidence>